<protein>
    <recommendedName>
        <fullName evidence="5 12">Arginine decarboxylase</fullName>
        <ecNumber evidence="5 12">4.1.1.19</ecNumber>
    </recommendedName>
</protein>
<evidence type="ECO:0000256" key="9">
    <source>
        <dbReference type="ARBA" id="ARBA00023066"/>
    </source>
</evidence>
<dbReference type="EMBL" id="LGRX02017837">
    <property type="protein sequence ID" value="KAK3260339.1"/>
    <property type="molecule type" value="Genomic_DNA"/>
</dbReference>
<evidence type="ECO:0000313" key="14">
    <source>
        <dbReference type="EMBL" id="KAK3260339.1"/>
    </source>
</evidence>
<evidence type="ECO:0000256" key="2">
    <source>
        <dbReference type="ARBA" id="ARBA00001946"/>
    </source>
</evidence>
<reference evidence="14 15" key="1">
    <citation type="journal article" date="2015" name="Genome Biol. Evol.">
        <title>Comparative Genomics of a Bacterivorous Green Alga Reveals Evolutionary Causalities and Consequences of Phago-Mixotrophic Mode of Nutrition.</title>
        <authorList>
            <person name="Burns J.A."/>
            <person name="Paasch A."/>
            <person name="Narechania A."/>
            <person name="Kim E."/>
        </authorList>
    </citation>
    <scope>NUCLEOTIDE SEQUENCE [LARGE SCALE GENOMIC DNA]</scope>
    <source>
        <strain evidence="14 15">PLY_AMNH</strain>
    </source>
</reference>
<dbReference type="InterPro" id="IPR029066">
    <property type="entry name" value="PLP-binding_barrel"/>
</dbReference>
<comment type="cofactor">
    <cofactor evidence="2 12">
        <name>Mg(2+)</name>
        <dbReference type="ChEBI" id="CHEBI:18420"/>
    </cofactor>
</comment>
<dbReference type="PRINTS" id="PR01179">
    <property type="entry name" value="ODADCRBXLASE"/>
</dbReference>
<evidence type="ECO:0000259" key="13">
    <source>
        <dbReference type="Pfam" id="PF02784"/>
    </source>
</evidence>
<comment type="similarity">
    <text evidence="4 12">Belongs to the Orn/Lys/Arg decarboxylase class-II family. SpeA subfamily.</text>
</comment>
<dbReference type="PANTHER" id="PTHR43295">
    <property type="entry name" value="ARGININE DECARBOXYLASE"/>
    <property type="match status" value="1"/>
</dbReference>
<comment type="caution">
    <text evidence="14">The sequence shown here is derived from an EMBL/GenBank/DDBJ whole genome shotgun (WGS) entry which is preliminary data.</text>
</comment>
<evidence type="ECO:0000256" key="5">
    <source>
        <dbReference type="ARBA" id="ARBA00012426"/>
    </source>
</evidence>
<evidence type="ECO:0000256" key="6">
    <source>
        <dbReference type="ARBA" id="ARBA00022793"/>
    </source>
</evidence>
<sequence length="446" mass="49347">MHSSAISKSQASCKILAFRVVRDELAKSHTQRTKGANDSKEATFIPCSLLRAASRGQGALIRHERTRCKQAYTTRQRRERGATLCMGSLSDREKPSTLETWSVEDGERLYKVNSWGAPYFGINLKGNVTVQPAGEEGPLIDIMDILELLETENIPLPAVIRFPEIMCHRLRHLQDCFDKAISAYGYQGRYQGVFPVKCNNDSSLLQTVINFGNSIRFGLEAGSKPELLLAICLLRNAHPEALLICNGYKDAEYVETVLLSSQLGTPAVLVLEKLEELPLIIQVSRRLRLQPRIGIRAKLSVRGDGHWGGTSGDEAKFGLAVSEVWRAVQYLKDQGMLHTLQLLHFHIGSQVTPAWARHTLQLLHFHIGSQVAQIRTIKDAMREASHLYAELYALGAPMGALDVGGGLAVDYDGTMGDFLSLMRSSLPTFFPAGSSLLPQGMSRPLR</sequence>
<comment type="pathway">
    <text evidence="3 12">Amine and polyamine biosynthesis; agmatine biosynthesis; agmatine from L-arginine: step 1/1.</text>
</comment>
<dbReference type="Gene3D" id="3.20.20.10">
    <property type="entry name" value="Alanine racemase"/>
    <property type="match status" value="2"/>
</dbReference>
<evidence type="ECO:0000256" key="3">
    <source>
        <dbReference type="ARBA" id="ARBA00004773"/>
    </source>
</evidence>
<keyword evidence="6 12" id="KW-0210">Decarboxylase</keyword>
<dbReference type="PROSITE" id="PS00878">
    <property type="entry name" value="ODR_DC_2_1"/>
    <property type="match status" value="1"/>
</dbReference>
<feature type="domain" description="Orn/DAP/Arg decarboxylase 2 N-terminal" evidence="13">
    <location>
        <begin position="357"/>
        <end position="431"/>
    </location>
</feature>
<dbReference type="InterPro" id="IPR022653">
    <property type="entry name" value="De-COase2_pyr-phos_BS"/>
</dbReference>
<organism evidence="14 15">
    <name type="scientific">Cymbomonas tetramitiformis</name>
    <dbReference type="NCBI Taxonomy" id="36881"/>
    <lineage>
        <taxon>Eukaryota</taxon>
        <taxon>Viridiplantae</taxon>
        <taxon>Chlorophyta</taxon>
        <taxon>Pyramimonadophyceae</taxon>
        <taxon>Pyramimonadales</taxon>
        <taxon>Pyramimonadaceae</taxon>
        <taxon>Cymbomonas</taxon>
    </lineage>
</organism>
<name>A0AAE0FIM2_9CHLO</name>
<evidence type="ECO:0000256" key="12">
    <source>
        <dbReference type="RuleBase" id="RU003740"/>
    </source>
</evidence>
<keyword evidence="10 12" id="KW-0456">Lyase</keyword>
<dbReference type="SUPFAM" id="SSF51419">
    <property type="entry name" value="PLP-binding barrel"/>
    <property type="match status" value="2"/>
</dbReference>
<dbReference type="InterPro" id="IPR009006">
    <property type="entry name" value="Ala_racemase/Decarboxylase_C"/>
</dbReference>
<gene>
    <name evidence="14" type="ORF">CYMTET_30699</name>
</gene>
<proteinExistence type="inferred from homology"/>
<keyword evidence="7 12" id="KW-0460">Magnesium</keyword>
<evidence type="ECO:0000256" key="4">
    <source>
        <dbReference type="ARBA" id="ARBA00008357"/>
    </source>
</evidence>
<dbReference type="AlphaFoldDB" id="A0AAE0FIM2"/>
<comment type="catalytic activity">
    <reaction evidence="11 12">
        <text>L-arginine + H(+) = agmatine + CO2</text>
        <dbReference type="Rhea" id="RHEA:17641"/>
        <dbReference type="ChEBI" id="CHEBI:15378"/>
        <dbReference type="ChEBI" id="CHEBI:16526"/>
        <dbReference type="ChEBI" id="CHEBI:32682"/>
        <dbReference type="ChEBI" id="CHEBI:58145"/>
        <dbReference type="EC" id="4.1.1.19"/>
    </reaction>
</comment>
<dbReference type="EC" id="4.1.1.19" evidence="5 12"/>
<dbReference type="PRINTS" id="PR01180">
    <property type="entry name" value="ARGDCRBXLASE"/>
</dbReference>
<dbReference type="Pfam" id="PF02784">
    <property type="entry name" value="Orn_Arg_deC_N"/>
    <property type="match status" value="2"/>
</dbReference>
<accession>A0AAE0FIM2</accession>
<dbReference type="GO" id="GO:0008792">
    <property type="term" value="F:arginine decarboxylase activity"/>
    <property type="evidence" value="ECO:0007669"/>
    <property type="project" value="UniProtKB-EC"/>
</dbReference>
<keyword evidence="8 12" id="KW-0663">Pyridoxal phosphate</keyword>
<dbReference type="InterPro" id="IPR022644">
    <property type="entry name" value="De-COase2_N"/>
</dbReference>
<keyword evidence="15" id="KW-1185">Reference proteome</keyword>
<dbReference type="GO" id="GO:0006527">
    <property type="term" value="P:L-arginine catabolic process"/>
    <property type="evidence" value="ECO:0007669"/>
    <property type="project" value="InterPro"/>
</dbReference>
<comment type="cofactor">
    <cofactor evidence="1 12">
        <name>pyridoxal 5'-phosphate</name>
        <dbReference type="ChEBI" id="CHEBI:597326"/>
    </cofactor>
</comment>
<dbReference type="Gene3D" id="2.40.37.10">
    <property type="entry name" value="Lyase, Ornithine Decarboxylase, Chain A, domain 1"/>
    <property type="match status" value="1"/>
</dbReference>
<dbReference type="GO" id="GO:0008295">
    <property type="term" value="P:spermidine biosynthetic process"/>
    <property type="evidence" value="ECO:0007669"/>
    <property type="project" value="UniProtKB-KW"/>
</dbReference>
<evidence type="ECO:0000256" key="7">
    <source>
        <dbReference type="ARBA" id="ARBA00022842"/>
    </source>
</evidence>
<evidence type="ECO:0000256" key="11">
    <source>
        <dbReference type="ARBA" id="ARBA00049309"/>
    </source>
</evidence>
<dbReference type="InterPro" id="IPR002985">
    <property type="entry name" value="Arg_decrbxlase"/>
</dbReference>
<keyword evidence="9 12" id="KW-0745">Spermidine biosynthesis</keyword>
<feature type="domain" description="Orn/DAP/Arg decarboxylase 2 N-terminal" evidence="13">
    <location>
        <begin position="183"/>
        <end position="352"/>
    </location>
</feature>
<evidence type="ECO:0000256" key="10">
    <source>
        <dbReference type="ARBA" id="ARBA00023239"/>
    </source>
</evidence>
<evidence type="ECO:0000313" key="15">
    <source>
        <dbReference type="Proteomes" id="UP001190700"/>
    </source>
</evidence>
<dbReference type="PANTHER" id="PTHR43295:SF9">
    <property type="entry name" value="BIOSYNTHETIC ARGININE DECARBOXYLASE"/>
    <property type="match status" value="1"/>
</dbReference>
<dbReference type="Proteomes" id="UP001190700">
    <property type="component" value="Unassembled WGS sequence"/>
</dbReference>
<evidence type="ECO:0000256" key="1">
    <source>
        <dbReference type="ARBA" id="ARBA00001933"/>
    </source>
</evidence>
<dbReference type="InterPro" id="IPR000183">
    <property type="entry name" value="Orn/DAP/Arg_de-COase"/>
</dbReference>
<evidence type="ECO:0000256" key="8">
    <source>
        <dbReference type="ARBA" id="ARBA00022898"/>
    </source>
</evidence>